<sequence length="93" mass="10416">MVIFSLKERTDRSLLTVKSGNNDVINILMDLLAPFLRAKLSLNKLSIDKVDLKGKRVLIRVDVNVPQKDGKITNNQLIAASIPTLKYAIEREA</sequence>
<proteinExistence type="predicted"/>
<evidence type="ECO:0000313" key="1">
    <source>
        <dbReference type="Proteomes" id="UP000887579"/>
    </source>
</evidence>
<organism evidence="1 2">
    <name type="scientific">Panagrolaimus sp. ES5</name>
    <dbReference type="NCBI Taxonomy" id="591445"/>
    <lineage>
        <taxon>Eukaryota</taxon>
        <taxon>Metazoa</taxon>
        <taxon>Ecdysozoa</taxon>
        <taxon>Nematoda</taxon>
        <taxon>Chromadorea</taxon>
        <taxon>Rhabditida</taxon>
        <taxon>Tylenchina</taxon>
        <taxon>Panagrolaimomorpha</taxon>
        <taxon>Panagrolaimoidea</taxon>
        <taxon>Panagrolaimidae</taxon>
        <taxon>Panagrolaimus</taxon>
    </lineage>
</organism>
<reference evidence="2" key="1">
    <citation type="submission" date="2022-11" db="UniProtKB">
        <authorList>
            <consortium name="WormBaseParasite"/>
        </authorList>
    </citation>
    <scope>IDENTIFICATION</scope>
</reference>
<dbReference type="WBParaSite" id="ES5_v2.g16840.t1">
    <property type="protein sequence ID" value="ES5_v2.g16840.t1"/>
    <property type="gene ID" value="ES5_v2.g16840"/>
</dbReference>
<dbReference type="Proteomes" id="UP000887579">
    <property type="component" value="Unplaced"/>
</dbReference>
<protein>
    <submittedName>
        <fullName evidence="2">Phosphoglycerate kinase</fullName>
    </submittedName>
</protein>
<evidence type="ECO:0000313" key="2">
    <source>
        <dbReference type="WBParaSite" id="ES5_v2.g16840.t1"/>
    </source>
</evidence>
<name>A0AC34FHH7_9BILA</name>
<accession>A0AC34FHH7</accession>